<dbReference type="SUPFAM" id="SSF53697">
    <property type="entry name" value="SIS domain"/>
    <property type="match status" value="1"/>
</dbReference>
<dbReference type="PANTHER" id="PTHR30514">
    <property type="entry name" value="GLUCOKINASE"/>
    <property type="match status" value="1"/>
</dbReference>
<accession>A0A1H9TDK7</accession>
<dbReference type="EMBL" id="FOGZ01000021">
    <property type="protein sequence ID" value="SER95044.1"/>
    <property type="molecule type" value="Genomic_DNA"/>
</dbReference>
<dbReference type="PROSITE" id="PS51464">
    <property type="entry name" value="SIS"/>
    <property type="match status" value="1"/>
</dbReference>
<dbReference type="Pfam" id="PF01380">
    <property type="entry name" value="SIS"/>
    <property type="match status" value="1"/>
</dbReference>
<evidence type="ECO:0000313" key="3">
    <source>
        <dbReference type="Proteomes" id="UP000198815"/>
    </source>
</evidence>
<dbReference type="STRING" id="64702.SAMN05443377_12131"/>
<dbReference type="InterPro" id="IPR047640">
    <property type="entry name" value="RpiR-like"/>
</dbReference>
<dbReference type="GO" id="GO:0003700">
    <property type="term" value="F:DNA-binding transcription factor activity"/>
    <property type="evidence" value="ECO:0007669"/>
    <property type="project" value="InterPro"/>
</dbReference>
<organism evidence="2 3">
    <name type="scientific">Propionibacterium cyclohexanicum</name>
    <dbReference type="NCBI Taxonomy" id="64702"/>
    <lineage>
        <taxon>Bacteria</taxon>
        <taxon>Bacillati</taxon>
        <taxon>Actinomycetota</taxon>
        <taxon>Actinomycetes</taxon>
        <taxon>Propionibacteriales</taxon>
        <taxon>Propionibacteriaceae</taxon>
        <taxon>Propionibacterium</taxon>
    </lineage>
</organism>
<reference evidence="2 3" key="1">
    <citation type="submission" date="2016-10" db="EMBL/GenBank/DDBJ databases">
        <authorList>
            <person name="de Groot N.N."/>
        </authorList>
    </citation>
    <scope>NUCLEOTIDE SEQUENCE [LARGE SCALE GENOMIC DNA]</scope>
    <source>
        <strain evidence="2 3">DSM 16859</strain>
    </source>
</reference>
<keyword evidence="2" id="KW-0238">DNA-binding</keyword>
<dbReference type="AlphaFoldDB" id="A0A1H9TDK7"/>
<feature type="domain" description="SIS" evidence="1">
    <location>
        <begin position="62"/>
        <end position="205"/>
    </location>
</feature>
<protein>
    <submittedName>
        <fullName evidence="2">DNA-binding transcriptional regulator, MurR/RpiR family, contains HTH and SIS domains</fullName>
    </submittedName>
</protein>
<evidence type="ECO:0000259" key="1">
    <source>
        <dbReference type="PROSITE" id="PS51464"/>
    </source>
</evidence>
<dbReference type="InterPro" id="IPR046348">
    <property type="entry name" value="SIS_dom_sf"/>
</dbReference>
<proteinExistence type="predicted"/>
<sequence>MTVTSPSRHAANRALRTPGARYRARIETTSAATLQSRLIASEVSNLTEAFDRLAADGSVCRAAALTVKARRRFVIGSGKSHAYATLLAADLSTAVAQVNLVDDSSTSLLDLLSDVRESDVLVAFSFRRYRRSTVAAAREFTAAGGTVVAVTDDEAAPLAEHARELVVVATDSASYADSPTAVAATSHVLATLTTASAKGARRRFADRDRISEDLGLYLDDAGPSPVQDQS</sequence>
<dbReference type="PANTHER" id="PTHR30514:SF18">
    <property type="entry name" value="RPIR-FAMILY TRANSCRIPTIONAL REGULATOR"/>
    <property type="match status" value="1"/>
</dbReference>
<dbReference type="RefSeq" id="WP_091970619.1">
    <property type="nucleotide sequence ID" value="NZ_FOGZ01000021.1"/>
</dbReference>
<dbReference type="OrthoDB" id="3290068at2"/>
<keyword evidence="3" id="KW-1185">Reference proteome</keyword>
<evidence type="ECO:0000313" key="2">
    <source>
        <dbReference type="EMBL" id="SER95044.1"/>
    </source>
</evidence>
<dbReference type="GO" id="GO:0003677">
    <property type="term" value="F:DNA binding"/>
    <property type="evidence" value="ECO:0007669"/>
    <property type="project" value="UniProtKB-KW"/>
</dbReference>
<dbReference type="Proteomes" id="UP000198815">
    <property type="component" value="Unassembled WGS sequence"/>
</dbReference>
<name>A0A1H9TDK7_9ACTN</name>
<dbReference type="GO" id="GO:1901135">
    <property type="term" value="P:carbohydrate derivative metabolic process"/>
    <property type="evidence" value="ECO:0007669"/>
    <property type="project" value="InterPro"/>
</dbReference>
<dbReference type="Gene3D" id="3.40.50.10490">
    <property type="entry name" value="Glucose-6-phosphate isomerase like protein, domain 1"/>
    <property type="match status" value="1"/>
</dbReference>
<dbReference type="InterPro" id="IPR001347">
    <property type="entry name" value="SIS_dom"/>
</dbReference>
<gene>
    <name evidence="2" type="ORF">SAMN05443377_12131</name>
</gene>
<dbReference type="GO" id="GO:0097367">
    <property type="term" value="F:carbohydrate derivative binding"/>
    <property type="evidence" value="ECO:0007669"/>
    <property type="project" value="InterPro"/>
</dbReference>